<dbReference type="GO" id="GO:0003852">
    <property type="term" value="F:2-isopropylmalate synthase activity"/>
    <property type="evidence" value="ECO:0007669"/>
    <property type="project" value="UniProtKB-EC"/>
</dbReference>
<name>A0A1C5JU66_9ACTN</name>
<evidence type="ECO:0000256" key="1">
    <source>
        <dbReference type="ARBA" id="ARBA00000064"/>
    </source>
</evidence>
<dbReference type="EC" id="2.3.3.13" evidence="3"/>
<comment type="similarity">
    <text evidence="2">Belongs to the alpha-IPM synthase/homocitrate synthase family. LeuA type 2 subfamily.</text>
</comment>
<dbReference type="Pfam" id="PF00682">
    <property type="entry name" value="HMGL-like"/>
    <property type="match status" value="1"/>
</dbReference>
<proteinExistence type="inferred from homology"/>
<protein>
    <recommendedName>
        <fullName evidence="3">2-isopropylmalate synthase</fullName>
        <ecNumber evidence="3">2.3.3.13</ecNumber>
    </recommendedName>
</protein>
<dbReference type="PANTHER" id="PTHR46911">
    <property type="match status" value="1"/>
</dbReference>
<evidence type="ECO:0000313" key="9">
    <source>
        <dbReference type="Proteomes" id="UP000198226"/>
    </source>
</evidence>
<evidence type="ECO:0000256" key="2">
    <source>
        <dbReference type="ARBA" id="ARBA00009767"/>
    </source>
</evidence>
<dbReference type="PANTHER" id="PTHR46911:SF1">
    <property type="entry name" value="2-ISOPROPYLMALATE SYNTHASE"/>
    <property type="match status" value="1"/>
</dbReference>
<keyword evidence="9" id="KW-1185">Reference proteome</keyword>
<dbReference type="InterPro" id="IPR002034">
    <property type="entry name" value="AIPM/Hcit_synth_CS"/>
</dbReference>
<dbReference type="InterPro" id="IPR036230">
    <property type="entry name" value="LeuA_allosteric_dom_sf"/>
</dbReference>
<organism evidence="8 9">
    <name type="scientific">Micromonospora rifamycinica</name>
    <dbReference type="NCBI Taxonomy" id="291594"/>
    <lineage>
        <taxon>Bacteria</taxon>
        <taxon>Bacillati</taxon>
        <taxon>Actinomycetota</taxon>
        <taxon>Actinomycetes</taxon>
        <taxon>Micromonosporales</taxon>
        <taxon>Micromonosporaceae</taxon>
        <taxon>Micromonospora</taxon>
    </lineage>
</organism>
<dbReference type="GO" id="GO:0019752">
    <property type="term" value="P:carboxylic acid metabolic process"/>
    <property type="evidence" value="ECO:0007669"/>
    <property type="project" value="InterPro"/>
</dbReference>
<dbReference type="EMBL" id="LT607752">
    <property type="protein sequence ID" value="SCG74033.1"/>
    <property type="molecule type" value="Genomic_DNA"/>
</dbReference>
<dbReference type="OrthoDB" id="9803573at2"/>
<evidence type="ECO:0000256" key="3">
    <source>
        <dbReference type="ARBA" id="ARBA00012973"/>
    </source>
</evidence>
<reference evidence="9" key="1">
    <citation type="submission" date="2016-06" db="EMBL/GenBank/DDBJ databases">
        <authorList>
            <person name="Varghese N."/>
            <person name="Submissions Spin"/>
        </authorList>
    </citation>
    <scope>NUCLEOTIDE SEQUENCE [LARGE SCALE GENOMIC DNA]</scope>
    <source>
        <strain evidence="9">DSM 44983</strain>
    </source>
</reference>
<evidence type="ECO:0000259" key="7">
    <source>
        <dbReference type="PROSITE" id="PS50991"/>
    </source>
</evidence>
<gene>
    <name evidence="8" type="ORF">GA0070623_3847</name>
</gene>
<evidence type="ECO:0000256" key="6">
    <source>
        <dbReference type="SAM" id="MobiDB-lite"/>
    </source>
</evidence>
<dbReference type="AlphaFoldDB" id="A0A1C5JU66"/>
<feature type="domain" description="Pyruvate carboxyltransferase" evidence="7">
    <location>
        <begin position="57"/>
        <end position="327"/>
    </location>
</feature>
<accession>A0A1C5JU66</accession>
<dbReference type="Pfam" id="PF22615">
    <property type="entry name" value="IPMS_D2"/>
    <property type="match status" value="1"/>
</dbReference>
<dbReference type="SUPFAM" id="SSF51569">
    <property type="entry name" value="Aldolase"/>
    <property type="match status" value="1"/>
</dbReference>
<comment type="catalytic activity">
    <reaction evidence="1">
        <text>3-methyl-2-oxobutanoate + acetyl-CoA + H2O = (2S)-2-isopropylmalate + CoA + H(+)</text>
        <dbReference type="Rhea" id="RHEA:21524"/>
        <dbReference type="ChEBI" id="CHEBI:1178"/>
        <dbReference type="ChEBI" id="CHEBI:11851"/>
        <dbReference type="ChEBI" id="CHEBI:15377"/>
        <dbReference type="ChEBI" id="CHEBI:15378"/>
        <dbReference type="ChEBI" id="CHEBI:57287"/>
        <dbReference type="ChEBI" id="CHEBI:57288"/>
        <dbReference type="EC" id="2.3.3.13"/>
    </reaction>
</comment>
<dbReference type="CDD" id="cd07942">
    <property type="entry name" value="DRE_TIM_LeuA"/>
    <property type="match status" value="1"/>
</dbReference>
<sequence>MGTGDAGNTGAAVAGRPFWQRQRPSGMPHQKYRPGGDPGVRLGVGRSWPDREITEAPLWVPVDLRDGNQALVEPMTPERKLRMFELMVRMGYKEIEVGYPAASELDFRFVRVLAERDLIPDDVTIVVFTPAREDAIERTIDSLEGVRSAVVHLCVATAPLWREIVLRRDREELLELVASSARQVEKQSQGRYRFQFSPEAFTSTEVDFAVEVCNLVTGIWEASPERPVVLNLPATVEVTGPHHFADRIEYVHRALDRRDGVILSLHPHNDRGTGVAAAELGLLAGAQRVEGCLFGNGERTGNVCLVTLALNLFSRGVDPMIDFSELDHARRVVEECTGIPVHPRHPYGGDLVFTAFSGTHQDAIRKGLDAQLTPAEPGQVKPWQVPYVPVDPADLGRPYDRLIRVNSQSGKSGIAHVLRSVSGLFPPPDLQRDFAAAVQVVAEAHGEIPPPVLWTAFRELYFFDEPDNRVEEWVAGDDGAYEARLRLGGVPVTTRVSATDPAADAVELIARATGATGLVRRTAQQVAEVAGRTVQACYAEVAVGDRTGWGCATSGDSVQSIFLAVLAAHRSLRREPEAAGSGADVVLAALRRHPGRG</sequence>
<dbReference type="PROSITE" id="PS00816">
    <property type="entry name" value="AIPM_HOMOCIT_SYNTH_2"/>
    <property type="match status" value="1"/>
</dbReference>
<dbReference type="PROSITE" id="PS00815">
    <property type="entry name" value="AIPM_HOMOCIT_SYNTH_1"/>
    <property type="match status" value="1"/>
</dbReference>
<evidence type="ECO:0000256" key="4">
    <source>
        <dbReference type="ARBA" id="ARBA00022679"/>
    </source>
</evidence>
<dbReference type="RefSeq" id="WP_084260993.1">
    <property type="nucleotide sequence ID" value="NZ_LRMV01000003.1"/>
</dbReference>
<dbReference type="InterPro" id="IPR039371">
    <property type="entry name" value="LeuA_N_DRE-TIM"/>
</dbReference>
<dbReference type="InterPro" id="IPR013785">
    <property type="entry name" value="Aldolase_TIM"/>
</dbReference>
<dbReference type="SUPFAM" id="SSF89000">
    <property type="entry name" value="post-HMGL domain-like"/>
    <property type="match status" value="1"/>
</dbReference>
<dbReference type="Gene3D" id="3.30.160.270">
    <property type="match status" value="1"/>
</dbReference>
<dbReference type="InterPro" id="IPR000891">
    <property type="entry name" value="PYR_CT"/>
</dbReference>
<keyword evidence="4 5" id="KW-0808">Transferase</keyword>
<feature type="region of interest" description="Disordered" evidence="6">
    <location>
        <begin position="1"/>
        <end position="39"/>
    </location>
</feature>
<dbReference type="NCBIfam" id="NF002991">
    <property type="entry name" value="PRK03739.1"/>
    <property type="match status" value="1"/>
</dbReference>
<dbReference type="Gene3D" id="3.20.20.70">
    <property type="entry name" value="Aldolase class I"/>
    <property type="match status" value="1"/>
</dbReference>
<evidence type="ECO:0000256" key="5">
    <source>
        <dbReference type="RuleBase" id="RU003523"/>
    </source>
</evidence>
<dbReference type="Proteomes" id="UP000198226">
    <property type="component" value="Chromosome I"/>
</dbReference>
<dbReference type="InterPro" id="IPR054692">
    <property type="entry name" value="LeuA-like_post-cat"/>
</dbReference>
<dbReference type="PROSITE" id="PS50991">
    <property type="entry name" value="PYR_CT"/>
    <property type="match status" value="1"/>
</dbReference>
<evidence type="ECO:0000313" key="8">
    <source>
        <dbReference type="EMBL" id="SCG74033.1"/>
    </source>
</evidence>